<feature type="region of interest" description="Disordered" evidence="1">
    <location>
        <begin position="1"/>
        <end position="28"/>
    </location>
</feature>
<evidence type="ECO:0000256" key="1">
    <source>
        <dbReference type="SAM" id="MobiDB-lite"/>
    </source>
</evidence>
<reference evidence="2" key="1">
    <citation type="journal article" date="2020" name="Stud. Mycol.">
        <title>101 Dothideomycetes genomes: a test case for predicting lifestyles and emergence of pathogens.</title>
        <authorList>
            <person name="Haridas S."/>
            <person name="Albert R."/>
            <person name="Binder M."/>
            <person name="Bloem J."/>
            <person name="Labutti K."/>
            <person name="Salamov A."/>
            <person name="Andreopoulos B."/>
            <person name="Baker S."/>
            <person name="Barry K."/>
            <person name="Bills G."/>
            <person name="Bluhm B."/>
            <person name="Cannon C."/>
            <person name="Castanera R."/>
            <person name="Culley D."/>
            <person name="Daum C."/>
            <person name="Ezra D."/>
            <person name="Gonzalez J."/>
            <person name="Henrissat B."/>
            <person name="Kuo A."/>
            <person name="Liang C."/>
            <person name="Lipzen A."/>
            <person name="Lutzoni F."/>
            <person name="Magnuson J."/>
            <person name="Mondo S."/>
            <person name="Nolan M."/>
            <person name="Ohm R."/>
            <person name="Pangilinan J."/>
            <person name="Park H.-J."/>
            <person name="Ramirez L."/>
            <person name="Alfaro M."/>
            <person name="Sun H."/>
            <person name="Tritt A."/>
            <person name="Yoshinaga Y."/>
            <person name="Zwiers L.-H."/>
            <person name="Turgeon B."/>
            <person name="Goodwin S."/>
            <person name="Spatafora J."/>
            <person name="Crous P."/>
            <person name="Grigoriev I."/>
        </authorList>
    </citation>
    <scope>NUCLEOTIDE SEQUENCE</scope>
    <source>
        <strain evidence="2">CBS 122367</strain>
    </source>
</reference>
<dbReference type="AlphaFoldDB" id="A0A6G1INX1"/>
<organism evidence="2 3">
    <name type="scientific">Lentithecium fluviatile CBS 122367</name>
    <dbReference type="NCBI Taxonomy" id="1168545"/>
    <lineage>
        <taxon>Eukaryota</taxon>
        <taxon>Fungi</taxon>
        <taxon>Dikarya</taxon>
        <taxon>Ascomycota</taxon>
        <taxon>Pezizomycotina</taxon>
        <taxon>Dothideomycetes</taxon>
        <taxon>Pleosporomycetidae</taxon>
        <taxon>Pleosporales</taxon>
        <taxon>Massarineae</taxon>
        <taxon>Lentitheciaceae</taxon>
        <taxon>Lentithecium</taxon>
    </lineage>
</organism>
<gene>
    <name evidence="2" type="ORF">K458DRAFT_460481</name>
</gene>
<dbReference type="Proteomes" id="UP000799291">
    <property type="component" value="Unassembled WGS sequence"/>
</dbReference>
<proteinExistence type="predicted"/>
<sequence length="247" mass="26779">MGELNSWMSRKLPGRLPSSDDEDMEGMKQEEVKVLAGGEDPVRPSVPSHQLIPCATTALQPDNRVASNAANAPREQRSATALQTTVSDYILFPIPEDPADNSLDVAKDGWHSGDGGSQTSESTLGMKEIRSESPKRDRDSVFATTNNILRHMPIPNASNTNPAFSCQHLHDGDPDIADPASGQATCGMHRCTDGQLDESRLPAATPNLPLRVLKQSDPISDDGALNPRTLLLIRNRKLKRLTISRTA</sequence>
<keyword evidence="3" id="KW-1185">Reference proteome</keyword>
<feature type="region of interest" description="Disordered" evidence="1">
    <location>
        <begin position="107"/>
        <end position="139"/>
    </location>
</feature>
<protein>
    <submittedName>
        <fullName evidence="2">Uncharacterized protein</fullName>
    </submittedName>
</protein>
<dbReference type="EMBL" id="MU005601">
    <property type="protein sequence ID" value="KAF2679683.1"/>
    <property type="molecule type" value="Genomic_DNA"/>
</dbReference>
<evidence type="ECO:0000313" key="2">
    <source>
        <dbReference type="EMBL" id="KAF2679683.1"/>
    </source>
</evidence>
<accession>A0A6G1INX1</accession>
<feature type="compositionally biased region" description="Basic and acidic residues" evidence="1">
    <location>
        <begin position="127"/>
        <end position="139"/>
    </location>
</feature>
<evidence type="ECO:0000313" key="3">
    <source>
        <dbReference type="Proteomes" id="UP000799291"/>
    </source>
</evidence>
<name>A0A6G1INX1_9PLEO</name>